<gene>
    <name evidence="2" type="ORF">S01H1_80025</name>
</gene>
<dbReference type="AlphaFoldDB" id="X0Z7U0"/>
<evidence type="ECO:0000313" key="2">
    <source>
        <dbReference type="EMBL" id="GAG44626.1"/>
    </source>
</evidence>
<reference evidence="2" key="1">
    <citation type="journal article" date="2014" name="Front. Microbiol.">
        <title>High frequency of phylogenetically diverse reductive dehalogenase-homologous genes in deep subseafloor sedimentary metagenomes.</title>
        <authorList>
            <person name="Kawai M."/>
            <person name="Futagami T."/>
            <person name="Toyoda A."/>
            <person name="Takaki Y."/>
            <person name="Nishi S."/>
            <person name="Hori S."/>
            <person name="Arai W."/>
            <person name="Tsubouchi T."/>
            <person name="Morono Y."/>
            <person name="Uchiyama I."/>
            <person name="Ito T."/>
            <person name="Fujiyama A."/>
            <person name="Inagaki F."/>
            <person name="Takami H."/>
        </authorList>
    </citation>
    <scope>NUCLEOTIDE SEQUENCE</scope>
    <source>
        <strain evidence="2">Expedition CK06-06</strain>
    </source>
</reference>
<proteinExistence type="predicted"/>
<organism evidence="2">
    <name type="scientific">marine sediment metagenome</name>
    <dbReference type="NCBI Taxonomy" id="412755"/>
    <lineage>
        <taxon>unclassified sequences</taxon>
        <taxon>metagenomes</taxon>
        <taxon>ecological metagenomes</taxon>
    </lineage>
</organism>
<dbReference type="EMBL" id="BARS01054001">
    <property type="protein sequence ID" value="GAG44626.1"/>
    <property type="molecule type" value="Genomic_DNA"/>
</dbReference>
<keyword evidence="1" id="KW-0472">Membrane</keyword>
<protein>
    <submittedName>
        <fullName evidence="2">Uncharacterized protein</fullName>
    </submittedName>
</protein>
<feature type="non-terminal residue" evidence="2">
    <location>
        <position position="222"/>
    </location>
</feature>
<feature type="non-terminal residue" evidence="2">
    <location>
        <position position="1"/>
    </location>
</feature>
<sequence>NEEPRKQGRRRRILIVVGVMVACLVLVLVALHAYPTMQLERKMAAVRAAGQPTTRAELAAWYPTPPMVDNAALVYNRAFARYVAPTGEAEQRLPLVGSAELPERGEPLSPEMLAAVEEHLLLNRPFLDSLYEAAAMPTCQFPIDVMSLPAPSLPHLAQLRNAARCLQLDAIAAAERHQRQRAAGAVLAGFALAEAVATEPLLISQLVRIAMNGIAVAGLERV</sequence>
<comment type="caution">
    <text evidence="2">The sequence shown here is derived from an EMBL/GenBank/DDBJ whole genome shotgun (WGS) entry which is preliminary data.</text>
</comment>
<name>X0Z7U0_9ZZZZ</name>
<accession>X0Z7U0</accession>
<evidence type="ECO:0000256" key="1">
    <source>
        <dbReference type="SAM" id="Phobius"/>
    </source>
</evidence>
<feature type="transmembrane region" description="Helical" evidence="1">
    <location>
        <begin position="12"/>
        <end position="34"/>
    </location>
</feature>
<keyword evidence="1" id="KW-0812">Transmembrane</keyword>
<keyword evidence="1" id="KW-1133">Transmembrane helix</keyword>